<dbReference type="EMBL" id="DF157785">
    <property type="protein sequence ID" value="GAB69768.1"/>
    <property type="molecule type" value="Genomic_DNA"/>
</dbReference>
<dbReference type="OrthoDB" id="10321854at2759"/>
<keyword evidence="3" id="KW-1185">Reference proteome</keyword>
<dbReference type="Pfam" id="PF05795">
    <property type="entry name" value="Plasmodium_Vir"/>
    <property type="match status" value="1"/>
</dbReference>
<dbReference type="VEuPathDB" id="PlasmoDB:PCYB_005170"/>
<evidence type="ECO:0008006" key="4">
    <source>
        <dbReference type="Google" id="ProtNLM"/>
    </source>
</evidence>
<dbReference type="AlphaFoldDB" id="K6UNS6"/>
<gene>
    <name evidence="2" type="ORF">PCYB_005170</name>
</gene>
<reference evidence="2 3" key="1">
    <citation type="journal article" date="2012" name="Nat. Genet.">
        <title>Plasmodium cynomolgi genome sequences provide insight into Plasmodium vivax and the monkey malaria clade.</title>
        <authorList>
            <person name="Tachibana S."/>
            <person name="Sullivan S.A."/>
            <person name="Kawai S."/>
            <person name="Nakamura S."/>
            <person name="Kim H.R."/>
            <person name="Goto N."/>
            <person name="Arisue N."/>
            <person name="Palacpac N.M.Q."/>
            <person name="Honma H."/>
            <person name="Yagi M."/>
            <person name="Tougan T."/>
            <person name="Katakai Y."/>
            <person name="Kaneko O."/>
            <person name="Mita T."/>
            <person name="Kita K."/>
            <person name="Yasutomi Y."/>
            <person name="Sutton P.L."/>
            <person name="Shakhbatyan R."/>
            <person name="Horii T."/>
            <person name="Yasunaga T."/>
            <person name="Barnwell J.W."/>
            <person name="Escalante A.A."/>
            <person name="Carlton J.M."/>
            <person name="Tanabe K."/>
        </authorList>
    </citation>
    <scope>NUCLEOTIDE SEQUENCE [LARGE SCALE GENOMIC DNA]</scope>
    <source>
        <strain evidence="2 3">B</strain>
    </source>
</reference>
<accession>K6UNS6</accession>
<dbReference type="RefSeq" id="XP_004227986.1">
    <property type="nucleotide sequence ID" value="XM_004227938.1"/>
</dbReference>
<dbReference type="PhylomeDB" id="K6UNS6"/>
<evidence type="ECO:0000256" key="1">
    <source>
        <dbReference type="SAM" id="SignalP"/>
    </source>
</evidence>
<dbReference type="GeneID" id="14696310"/>
<dbReference type="Proteomes" id="UP000006319">
    <property type="component" value="Unassembled WGS sequence"/>
</dbReference>
<dbReference type="InterPro" id="IPR008780">
    <property type="entry name" value="Plasmodium_Vir"/>
</dbReference>
<sequence length="123" mass="15118">MVHQKFLIILYELFVIYIENMWITQISDKINPLVNNILRVFKNINLKIYKELNDNNTTFIAVCNYDYNPIDLHRYQQYKLLFDYSKDYPDIERDTRSEQNTCDKDYKKYIEEYINMYNQANSE</sequence>
<feature type="chain" id="PRO_5003895005" description="CYIR protein" evidence="1">
    <location>
        <begin position="19"/>
        <end position="123"/>
    </location>
</feature>
<feature type="signal peptide" evidence="1">
    <location>
        <begin position="1"/>
        <end position="18"/>
    </location>
</feature>
<evidence type="ECO:0000313" key="2">
    <source>
        <dbReference type="EMBL" id="GAB69768.1"/>
    </source>
</evidence>
<keyword evidence="1" id="KW-0732">Signal</keyword>
<proteinExistence type="predicted"/>
<name>K6UNS6_PLACD</name>
<evidence type="ECO:0000313" key="3">
    <source>
        <dbReference type="Proteomes" id="UP000006319"/>
    </source>
</evidence>
<dbReference type="KEGG" id="pcy:PCYB_005170"/>
<protein>
    <recommendedName>
        <fullName evidence="4">CYIR protein</fullName>
    </recommendedName>
</protein>
<organism evidence="2 3">
    <name type="scientific">Plasmodium cynomolgi (strain B)</name>
    <dbReference type="NCBI Taxonomy" id="1120755"/>
    <lineage>
        <taxon>Eukaryota</taxon>
        <taxon>Sar</taxon>
        <taxon>Alveolata</taxon>
        <taxon>Apicomplexa</taxon>
        <taxon>Aconoidasida</taxon>
        <taxon>Haemosporida</taxon>
        <taxon>Plasmodiidae</taxon>
        <taxon>Plasmodium</taxon>
        <taxon>Plasmodium (Plasmodium)</taxon>
    </lineage>
</organism>